<protein>
    <recommendedName>
        <fullName evidence="3">N-acetyltransferase domain-containing protein</fullName>
    </recommendedName>
</protein>
<dbReference type="EMBL" id="PFEU01000001">
    <property type="protein sequence ID" value="PJE77284.1"/>
    <property type="molecule type" value="Genomic_DNA"/>
</dbReference>
<gene>
    <name evidence="4" type="ORF">COV05_00035</name>
</gene>
<dbReference type="AlphaFoldDB" id="A0A2M8LIM8"/>
<evidence type="ECO:0000256" key="2">
    <source>
        <dbReference type="ARBA" id="ARBA00023315"/>
    </source>
</evidence>
<comment type="caution">
    <text evidence="4">The sequence shown here is derived from an EMBL/GenBank/DDBJ whole genome shotgun (WGS) entry which is preliminary data.</text>
</comment>
<proteinExistence type="predicted"/>
<dbReference type="InterPro" id="IPR000182">
    <property type="entry name" value="GNAT_dom"/>
</dbReference>
<evidence type="ECO:0000256" key="1">
    <source>
        <dbReference type="ARBA" id="ARBA00022679"/>
    </source>
</evidence>
<sequence>MPFDPEQFRVYKPDFSPYRDYADFGACIAFLNERGDDLLRSGPIVTPGELHTARLMDPTRTRISVIREIATNRMVAVALLKVSSDWRKCVGDVEYVLVDEDFRGGGRGLGRALMEHLLKQAREVGVTLVKLVSEPEREDARALYMKLGFKLVKGSDRHFELTLS</sequence>
<dbReference type="SUPFAM" id="SSF55729">
    <property type="entry name" value="Acyl-CoA N-acyltransferases (Nat)"/>
    <property type="match status" value="1"/>
</dbReference>
<evidence type="ECO:0000313" key="5">
    <source>
        <dbReference type="Proteomes" id="UP000231436"/>
    </source>
</evidence>
<keyword evidence="1" id="KW-0808">Transferase</keyword>
<dbReference type="PANTHER" id="PTHR43877">
    <property type="entry name" value="AMINOALKYLPHOSPHONATE N-ACETYLTRANSFERASE-RELATED-RELATED"/>
    <property type="match status" value="1"/>
</dbReference>
<reference evidence="5" key="1">
    <citation type="submission" date="2017-09" db="EMBL/GenBank/DDBJ databases">
        <title>Depth-based differentiation of microbial function through sediment-hosted aquifers and enrichment of novel symbionts in the deep terrestrial subsurface.</title>
        <authorList>
            <person name="Probst A.J."/>
            <person name="Ladd B."/>
            <person name="Jarett J.K."/>
            <person name="Geller-Mcgrath D.E."/>
            <person name="Sieber C.M.K."/>
            <person name="Emerson J.B."/>
            <person name="Anantharaman K."/>
            <person name="Thomas B.C."/>
            <person name="Malmstrom R."/>
            <person name="Stieglmeier M."/>
            <person name="Klingl A."/>
            <person name="Woyke T."/>
            <person name="Ryan C.M."/>
            <person name="Banfield J.F."/>
        </authorList>
    </citation>
    <scope>NUCLEOTIDE SEQUENCE [LARGE SCALE GENOMIC DNA]</scope>
</reference>
<dbReference type="InterPro" id="IPR050832">
    <property type="entry name" value="Bact_Acetyltransf"/>
</dbReference>
<dbReference type="Proteomes" id="UP000231436">
    <property type="component" value="Unassembled WGS sequence"/>
</dbReference>
<organism evidence="4 5">
    <name type="scientific">Candidatus Uhrbacteria bacterium CG10_big_fil_rev_8_21_14_0_10_48_16</name>
    <dbReference type="NCBI Taxonomy" id="1975038"/>
    <lineage>
        <taxon>Bacteria</taxon>
        <taxon>Candidatus Uhriibacteriota</taxon>
    </lineage>
</organism>
<evidence type="ECO:0000259" key="3">
    <source>
        <dbReference type="PROSITE" id="PS51186"/>
    </source>
</evidence>
<keyword evidence="2" id="KW-0012">Acyltransferase</keyword>
<dbReference type="GO" id="GO:0016747">
    <property type="term" value="F:acyltransferase activity, transferring groups other than amino-acyl groups"/>
    <property type="evidence" value="ECO:0007669"/>
    <property type="project" value="InterPro"/>
</dbReference>
<feature type="domain" description="N-acetyltransferase" evidence="3">
    <location>
        <begin position="13"/>
        <end position="164"/>
    </location>
</feature>
<accession>A0A2M8LIM8</accession>
<dbReference type="Gene3D" id="3.40.630.30">
    <property type="match status" value="1"/>
</dbReference>
<name>A0A2M8LIM8_9BACT</name>
<dbReference type="Pfam" id="PF00583">
    <property type="entry name" value="Acetyltransf_1"/>
    <property type="match status" value="1"/>
</dbReference>
<evidence type="ECO:0000313" key="4">
    <source>
        <dbReference type="EMBL" id="PJE77284.1"/>
    </source>
</evidence>
<dbReference type="PROSITE" id="PS51186">
    <property type="entry name" value="GNAT"/>
    <property type="match status" value="1"/>
</dbReference>
<dbReference type="InterPro" id="IPR016181">
    <property type="entry name" value="Acyl_CoA_acyltransferase"/>
</dbReference>